<dbReference type="Proteomes" id="UP001055879">
    <property type="component" value="Linkage Group LG15"/>
</dbReference>
<protein>
    <submittedName>
        <fullName evidence="1">Uncharacterized protein</fullName>
    </submittedName>
</protein>
<dbReference type="EMBL" id="CM042061">
    <property type="protein sequence ID" value="KAI3673150.1"/>
    <property type="molecule type" value="Genomic_DNA"/>
</dbReference>
<evidence type="ECO:0000313" key="2">
    <source>
        <dbReference type="Proteomes" id="UP001055879"/>
    </source>
</evidence>
<evidence type="ECO:0000313" key="1">
    <source>
        <dbReference type="EMBL" id="KAI3673150.1"/>
    </source>
</evidence>
<accession>A0ACB8XRS8</accession>
<gene>
    <name evidence="1" type="ORF">L6452_39266</name>
</gene>
<comment type="caution">
    <text evidence="1">The sequence shown here is derived from an EMBL/GenBank/DDBJ whole genome shotgun (WGS) entry which is preliminary data.</text>
</comment>
<sequence length="125" mass="14173">MRPENKTKFYDRWGVRCRKDVEKTYETVNYQAEVAMSKLSKLVVSHILNIRSGHGPVPSRFRAVCLSFVAMEMSPGTYRCMLCTSMGPREHSRLLMSRPSRRCDRGDGGRFDNTISCPGIVPKAA</sequence>
<reference evidence="1 2" key="2">
    <citation type="journal article" date="2022" name="Mol. Ecol. Resour.">
        <title>The genomes of chicory, endive, great burdock and yacon provide insights into Asteraceae paleo-polyploidization history and plant inulin production.</title>
        <authorList>
            <person name="Fan W."/>
            <person name="Wang S."/>
            <person name="Wang H."/>
            <person name="Wang A."/>
            <person name="Jiang F."/>
            <person name="Liu H."/>
            <person name="Zhao H."/>
            <person name="Xu D."/>
            <person name="Zhang Y."/>
        </authorList>
    </citation>
    <scope>NUCLEOTIDE SEQUENCE [LARGE SCALE GENOMIC DNA]</scope>
    <source>
        <strain evidence="2">cv. Niubang</strain>
    </source>
</reference>
<organism evidence="1 2">
    <name type="scientific">Arctium lappa</name>
    <name type="common">Greater burdock</name>
    <name type="synonym">Lappa major</name>
    <dbReference type="NCBI Taxonomy" id="4217"/>
    <lineage>
        <taxon>Eukaryota</taxon>
        <taxon>Viridiplantae</taxon>
        <taxon>Streptophyta</taxon>
        <taxon>Embryophyta</taxon>
        <taxon>Tracheophyta</taxon>
        <taxon>Spermatophyta</taxon>
        <taxon>Magnoliopsida</taxon>
        <taxon>eudicotyledons</taxon>
        <taxon>Gunneridae</taxon>
        <taxon>Pentapetalae</taxon>
        <taxon>asterids</taxon>
        <taxon>campanulids</taxon>
        <taxon>Asterales</taxon>
        <taxon>Asteraceae</taxon>
        <taxon>Carduoideae</taxon>
        <taxon>Cardueae</taxon>
        <taxon>Arctiinae</taxon>
        <taxon>Arctium</taxon>
    </lineage>
</organism>
<keyword evidence="2" id="KW-1185">Reference proteome</keyword>
<name>A0ACB8XRS8_ARCLA</name>
<reference evidence="2" key="1">
    <citation type="journal article" date="2022" name="Mol. Ecol. Resour.">
        <title>The genomes of chicory, endive, great burdock and yacon provide insights into Asteraceae palaeo-polyploidization history and plant inulin production.</title>
        <authorList>
            <person name="Fan W."/>
            <person name="Wang S."/>
            <person name="Wang H."/>
            <person name="Wang A."/>
            <person name="Jiang F."/>
            <person name="Liu H."/>
            <person name="Zhao H."/>
            <person name="Xu D."/>
            <person name="Zhang Y."/>
        </authorList>
    </citation>
    <scope>NUCLEOTIDE SEQUENCE [LARGE SCALE GENOMIC DNA]</scope>
    <source>
        <strain evidence="2">cv. Niubang</strain>
    </source>
</reference>
<proteinExistence type="predicted"/>